<dbReference type="Proteomes" id="UP000326877">
    <property type="component" value="Unassembled WGS sequence"/>
</dbReference>
<dbReference type="OrthoDB" id="4160836at2759"/>
<protein>
    <submittedName>
        <fullName evidence="2">Uncharacterized protein</fullName>
    </submittedName>
</protein>
<dbReference type="AlphaFoldDB" id="A0A5N6FNC4"/>
<accession>A0A5N6FNC4</accession>
<evidence type="ECO:0000256" key="1">
    <source>
        <dbReference type="SAM" id="MobiDB-lite"/>
    </source>
</evidence>
<organism evidence="2">
    <name type="scientific">Petromyces alliaceus</name>
    <name type="common">Aspergillus alliaceus</name>
    <dbReference type="NCBI Taxonomy" id="209559"/>
    <lineage>
        <taxon>Eukaryota</taxon>
        <taxon>Fungi</taxon>
        <taxon>Dikarya</taxon>
        <taxon>Ascomycota</taxon>
        <taxon>Pezizomycotina</taxon>
        <taxon>Eurotiomycetes</taxon>
        <taxon>Eurotiomycetidae</taxon>
        <taxon>Eurotiales</taxon>
        <taxon>Aspergillaceae</taxon>
        <taxon>Aspergillus</taxon>
        <taxon>Aspergillus subgen. Circumdati</taxon>
    </lineage>
</organism>
<dbReference type="OMA" id="PYLEMFT"/>
<evidence type="ECO:0000313" key="2">
    <source>
        <dbReference type="EMBL" id="KAE8387646.1"/>
    </source>
</evidence>
<feature type="region of interest" description="Disordered" evidence="1">
    <location>
        <begin position="1"/>
        <end position="145"/>
    </location>
</feature>
<gene>
    <name evidence="2" type="ORF">BDV23DRAFT_123290</name>
</gene>
<name>A0A5N6FNC4_PETAA</name>
<reference evidence="2" key="1">
    <citation type="submission" date="2019-04" db="EMBL/GenBank/DDBJ databases">
        <title>Friends and foes A comparative genomics studyof 23 Aspergillus species from section Flavi.</title>
        <authorList>
            <consortium name="DOE Joint Genome Institute"/>
            <person name="Kjaerbolling I."/>
            <person name="Vesth T."/>
            <person name="Frisvad J.C."/>
            <person name="Nybo J.L."/>
            <person name="Theobald S."/>
            <person name="Kildgaard S."/>
            <person name="Isbrandt T."/>
            <person name="Kuo A."/>
            <person name="Sato A."/>
            <person name="Lyhne E.K."/>
            <person name="Kogle M.E."/>
            <person name="Wiebenga A."/>
            <person name="Kun R.S."/>
            <person name="Lubbers R.J."/>
            <person name="Makela M.R."/>
            <person name="Barry K."/>
            <person name="Chovatia M."/>
            <person name="Clum A."/>
            <person name="Daum C."/>
            <person name="Haridas S."/>
            <person name="He G."/>
            <person name="LaButti K."/>
            <person name="Lipzen A."/>
            <person name="Mondo S."/>
            <person name="Riley R."/>
            <person name="Salamov A."/>
            <person name="Simmons B.A."/>
            <person name="Magnuson J.K."/>
            <person name="Henrissat B."/>
            <person name="Mortensen U.H."/>
            <person name="Larsen T.O."/>
            <person name="Devries R.P."/>
            <person name="Grigoriev I.V."/>
            <person name="Machida M."/>
            <person name="Baker S.E."/>
            <person name="Andersen M.R."/>
        </authorList>
    </citation>
    <scope>NUCLEOTIDE SEQUENCE [LARGE SCALE GENOMIC DNA]</scope>
    <source>
        <strain evidence="2">IBT 14317</strain>
    </source>
</reference>
<feature type="compositionally biased region" description="Polar residues" evidence="1">
    <location>
        <begin position="21"/>
        <end position="65"/>
    </location>
</feature>
<accession>A0A5N7C0N9</accession>
<feature type="compositionally biased region" description="Polar residues" evidence="1">
    <location>
        <begin position="120"/>
        <end position="129"/>
    </location>
</feature>
<proteinExistence type="predicted"/>
<sequence>MNPQPPQYDNVQRPLGRASFQVPTEASLARSQPGNLQRPISNSPTKSLQGSTKQDSHNKLQNQSGARAFGLRDRKALRPSLASDSSLRLDRISPSRRSSGLQAFAVPPRRVSRRILPSDLSFQTPSVAQETGPRNGLPDSPDDQLESELSIATGEADSHKDLGQTALHEGFEEPDLPPTPTQLGLERSPARPRRLLSSSPTTQRGVRGKRRPTDYQEQSPSKLRSVHHGAEDKDLSGSGLDMSQSLFPVPVLMRRKVKEQLSMDIQQLNDEIAELENWSMSSSRHTDNTGWEMSRLVSLLAEKSSHVTSATPGSHDEPISSLISTLLPFSAKCLRITPEEALPLNPFALSELSHAQSYLTIFAPLTLKAYSDTYCGLEPGIHLERRTLELSPPPPIPSTLLDISINYEVNLGTQSILSISAPLDGDKKVPVYLRQWIDSRLANPLLKLDLSGLCWGINRYWEAIISRARLWSRLESQCQGRMTSHGGTVELGDYENSNAQILTTLDLRKILPHLERTSMLFESRGEDALRVHLSCELALDEWAGEPRLVPTISISAPSKRDGCSGKKIEQDARRLFHAILSEKRSDQIGADIEIDANTIVQAMECVLGAFFCIDLDKNASKGKIKG</sequence>
<feature type="region of interest" description="Disordered" evidence="1">
    <location>
        <begin position="170"/>
        <end position="241"/>
    </location>
</feature>
<dbReference type="EMBL" id="ML735290">
    <property type="protein sequence ID" value="KAE8387646.1"/>
    <property type="molecule type" value="Genomic_DNA"/>
</dbReference>